<organism evidence="2 3">
    <name type="scientific">Saprolegnia diclina (strain VS20)</name>
    <dbReference type="NCBI Taxonomy" id="1156394"/>
    <lineage>
        <taxon>Eukaryota</taxon>
        <taxon>Sar</taxon>
        <taxon>Stramenopiles</taxon>
        <taxon>Oomycota</taxon>
        <taxon>Saprolegniomycetes</taxon>
        <taxon>Saprolegniales</taxon>
        <taxon>Saprolegniaceae</taxon>
        <taxon>Saprolegnia</taxon>
    </lineage>
</organism>
<feature type="transmembrane region" description="Helical" evidence="1">
    <location>
        <begin position="195"/>
        <end position="214"/>
    </location>
</feature>
<protein>
    <submittedName>
        <fullName evidence="2">Uncharacterized protein</fullName>
    </submittedName>
</protein>
<proteinExistence type="predicted"/>
<dbReference type="InterPro" id="IPR023352">
    <property type="entry name" value="MAPEG-like_dom_sf"/>
</dbReference>
<dbReference type="VEuPathDB" id="FungiDB:SDRG_07434"/>
<dbReference type="Proteomes" id="UP000030762">
    <property type="component" value="Unassembled WGS sequence"/>
</dbReference>
<reference evidence="2 3" key="1">
    <citation type="submission" date="2012-04" db="EMBL/GenBank/DDBJ databases">
        <title>The Genome Sequence of Saprolegnia declina VS20.</title>
        <authorList>
            <consortium name="The Broad Institute Genome Sequencing Platform"/>
            <person name="Russ C."/>
            <person name="Nusbaum C."/>
            <person name="Tyler B."/>
            <person name="van West P."/>
            <person name="Dieguez-Uribeondo J."/>
            <person name="de Bruijn I."/>
            <person name="Tripathy S."/>
            <person name="Jiang R."/>
            <person name="Young S.K."/>
            <person name="Zeng Q."/>
            <person name="Gargeya S."/>
            <person name="Fitzgerald M."/>
            <person name="Haas B."/>
            <person name="Abouelleil A."/>
            <person name="Alvarado L."/>
            <person name="Arachchi H.M."/>
            <person name="Berlin A."/>
            <person name="Chapman S.B."/>
            <person name="Goldberg J."/>
            <person name="Griggs A."/>
            <person name="Gujja S."/>
            <person name="Hansen M."/>
            <person name="Howarth C."/>
            <person name="Imamovic A."/>
            <person name="Larimer J."/>
            <person name="McCowen C."/>
            <person name="Montmayeur A."/>
            <person name="Murphy C."/>
            <person name="Neiman D."/>
            <person name="Pearson M."/>
            <person name="Priest M."/>
            <person name="Roberts A."/>
            <person name="Saif S."/>
            <person name="Shea T."/>
            <person name="Sisk P."/>
            <person name="Sykes S."/>
            <person name="Wortman J."/>
            <person name="Nusbaum C."/>
            <person name="Birren B."/>
        </authorList>
    </citation>
    <scope>NUCLEOTIDE SEQUENCE [LARGE SCALE GENOMIC DNA]</scope>
    <source>
        <strain evidence="2 3">VS20</strain>
    </source>
</reference>
<accession>T0QMZ8</accession>
<evidence type="ECO:0000313" key="3">
    <source>
        <dbReference type="Proteomes" id="UP000030762"/>
    </source>
</evidence>
<dbReference type="RefSeq" id="XP_008611489.1">
    <property type="nucleotide sequence ID" value="XM_008613267.1"/>
</dbReference>
<dbReference type="OMA" id="HHMIENY"/>
<name>T0QMZ8_SAPDV</name>
<dbReference type="AlphaFoldDB" id="T0QMZ8"/>
<keyword evidence="1" id="KW-0812">Transmembrane</keyword>
<dbReference type="Gene3D" id="1.20.120.550">
    <property type="entry name" value="Membrane associated eicosanoid/glutathione metabolism-like domain"/>
    <property type="match status" value="1"/>
</dbReference>
<dbReference type="EMBL" id="JH767152">
    <property type="protein sequence ID" value="EQC35205.1"/>
    <property type="molecule type" value="Genomic_DNA"/>
</dbReference>
<feature type="transmembrane region" description="Helical" evidence="1">
    <location>
        <begin position="148"/>
        <end position="175"/>
    </location>
</feature>
<dbReference type="GeneID" id="19948161"/>
<dbReference type="SUPFAM" id="SSF161084">
    <property type="entry name" value="MAPEG domain-like"/>
    <property type="match status" value="1"/>
</dbReference>
<feature type="transmembrane region" description="Helical" evidence="1">
    <location>
        <begin position="26"/>
        <end position="48"/>
    </location>
</feature>
<keyword evidence="1" id="KW-0472">Membrane</keyword>
<gene>
    <name evidence="2" type="ORF">SDRG_07434</name>
</gene>
<evidence type="ECO:0000313" key="2">
    <source>
        <dbReference type="EMBL" id="EQC35205.1"/>
    </source>
</evidence>
<dbReference type="InParanoid" id="T0QMZ8"/>
<feature type="transmembrane region" description="Helical" evidence="1">
    <location>
        <begin position="68"/>
        <end position="89"/>
    </location>
</feature>
<keyword evidence="3" id="KW-1185">Reference proteome</keyword>
<keyword evidence="1" id="KW-1133">Transmembrane helix</keyword>
<dbReference type="OrthoDB" id="61546at2759"/>
<evidence type="ECO:0000256" key="1">
    <source>
        <dbReference type="SAM" id="Phobius"/>
    </source>
</evidence>
<sequence>MGSDDGHKVGDNGLPIMSAEDVKPKYMGILAFTFAPLLIGLGIAYAIYTFGATGAYDKRIKALLATDLHWACAAVVVLGRTIAFVNIYPTVHKSQIMKRNSGNLRSNPFIYKALGKDAAPNAVVFDDAGAVGAYNRANRSLHHMIENYGALVAGLVLAAHVFAFPVFVCVCIFGLGRVMHQVGYTTGYGGHGAGFGLSLAAQVTLEGLLALVFLKGQKLL</sequence>
<dbReference type="eggNOG" id="ENOG502SP1D">
    <property type="taxonomic scope" value="Eukaryota"/>
</dbReference>